<feature type="transmembrane region" description="Helical" evidence="1">
    <location>
        <begin position="37"/>
        <end position="55"/>
    </location>
</feature>
<keyword evidence="1" id="KW-1133">Transmembrane helix</keyword>
<proteinExistence type="predicted"/>
<evidence type="ECO:0000313" key="3">
    <source>
        <dbReference type="Proteomes" id="UP001254770"/>
    </source>
</evidence>
<dbReference type="GeneID" id="67040969"/>
<comment type="caution">
    <text evidence="2">The sequence shown here is derived from an EMBL/GenBank/DDBJ whole genome shotgun (WGS) entry which is preliminary data.</text>
</comment>
<evidence type="ECO:0000313" key="2">
    <source>
        <dbReference type="EMBL" id="MDT2543642.1"/>
    </source>
</evidence>
<dbReference type="EMBL" id="JARPXL010000003">
    <property type="protein sequence ID" value="MDT2543642.1"/>
    <property type="molecule type" value="Genomic_DNA"/>
</dbReference>
<organism evidence="2 3">
    <name type="scientific">Enterococcus raffinosus</name>
    <dbReference type="NCBI Taxonomy" id="71452"/>
    <lineage>
        <taxon>Bacteria</taxon>
        <taxon>Bacillati</taxon>
        <taxon>Bacillota</taxon>
        <taxon>Bacilli</taxon>
        <taxon>Lactobacillales</taxon>
        <taxon>Enterococcaceae</taxon>
        <taxon>Enterococcus</taxon>
    </lineage>
</organism>
<keyword evidence="1" id="KW-0812">Transmembrane</keyword>
<reference evidence="2" key="1">
    <citation type="submission" date="2023-03" db="EMBL/GenBank/DDBJ databases">
        <authorList>
            <person name="Shen W."/>
            <person name="Cai J."/>
        </authorList>
    </citation>
    <scope>NUCLEOTIDE SEQUENCE</scope>
    <source>
        <strain evidence="2">Y15</strain>
    </source>
</reference>
<keyword evidence="1" id="KW-0472">Membrane</keyword>
<dbReference type="AlphaFoldDB" id="A0AAP5NEW2"/>
<feature type="transmembrane region" description="Helical" evidence="1">
    <location>
        <begin position="62"/>
        <end position="81"/>
    </location>
</feature>
<sequence length="83" mass="9806">MFANLKIIPKKYESFYITYMICLLTTFLALALLRPNAGIIIFLFLMFFAIDSFFLSKSEEKILLPLLVDLFIYGCWFIILYPF</sequence>
<gene>
    <name evidence="2" type="ORF">P7D69_04660</name>
</gene>
<feature type="transmembrane region" description="Helical" evidence="1">
    <location>
        <begin position="12"/>
        <end position="31"/>
    </location>
</feature>
<dbReference type="RefSeq" id="WP_010745446.1">
    <property type="nucleotide sequence ID" value="NZ_CP072888.1"/>
</dbReference>
<evidence type="ECO:0000256" key="1">
    <source>
        <dbReference type="SAM" id="Phobius"/>
    </source>
</evidence>
<dbReference type="Proteomes" id="UP001254770">
    <property type="component" value="Unassembled WGS sequence"/>
</dbReference>
<accession>A0AAP5NEW2</accession>
<protein>
    <submittedName>
        <fullName evidence="2">Uncharacterized protein</fullName>
    </submittedName>
</protein>
<name>A0AAP5NEW2_9ENTE</name>